<protein>
    <submittedName>
        <fullName evidence="2">Uncharacterized protein</fullName>
    </submittedName>
</protein>
<dbReference type="Proteomes" id="UP001168821">
    <property type="component" value="Unassembled WGS sequence"/>
</dbReference>
<proteinExistence type="predicted"/>
<evidence type="ECO:0000313" key="2">
    <source>
        <dbReference type="EMBL" id="KAJ3642184.1"/>
    </source>
</evidence>
<gene>
    <name evidence="2" type="ORF">Zmor_024992</name>
</gene>
<keyword evidence="3" id="KW-1185">Reference proteome</keyword>
<reference evidence="2" key="1">
    <citation type="journal article" date="2023" name="G3 (Bethesda)">
        <title>Whole genome assemblies of Zophobas morio and Tenebrio molitor.</title>
        <authorList>
            <person name="Kaur S."/>
            <person name="Stinson S.A."/>
            <person name="diCenzo G.C."/>
        </authorList>
    </citation>
    <scope>NUCLEOTIDE SEQUENCE</scope>
    <source>
        <strain evidence="2">QUZm001</strain>
    </source>
</reference>
<comment type="caution">
    <text evidence="2">The sequence shown here is derived from an EMBL/GenBank/DDBJ whole genome shotgun (WGS) entry which is preliminary data.</text>
</comment>
<dbReference type="EMBL" id="JALNTZ010000008">
    <property type="protein sequence ID" value="KAJ3642184.1"/>
    <property type="molecule type" value="Genomic_DNA"/>
</dbReference>
<name>A0AA38HRA1_9CUCU</name>
<accession>A0AA38HRA1</accession>
<sequence>MYMYSISVGISCRVLQTSSFVRARFKHPSLDQSPYCGARPASDRGKLAPDRTQRPQHFELFDDSRSGKRRLSRAGTTREPNKRNNVICFNQILFVIHNDNGCGNVTRVVV</sequence>
<dbReference type="AlphaFoldDB" id="A0AA38HRA1"/>
<feature type="region of interest" description="Disordered" evidence="1">
    <location>
        <begin position="36"/>
        <end position="80"/>
    </location>
</feature>
<organism evidence="2 3">
    <name type="scientific">Zophobas morio</name>
    <dbReference type="NCBI Taxonomy" id="2755281"/>
    <lineage>
        <taxon>Eukaryota</taxon>
        <taxon>Metazoa</taxon>
        <taxon>Ecdysozoa</taxon>
        <taxon>Arthropoda</taxon>
        <taxon>Hexapoda</taxon>
        <taxon>Insecta</taxon>
        <taxon>Pterygota</taxon>
        <taxon>Neoptera</taxon>
        <taxon>Endopterygota</taxon>
        <taxon>Coleoptera</taxon>
        <taxon>Polyphaga</taxon>
        <taxon>Cucujiformia</taxon>
        <taxon>Tenebrionidae</taxon>
        <taxon>Zophobas</taxon>
    </lineage>
</organism>
<feature type="compositionally biased region" description="Basic and acidic residues" evidence="1">
    <location>
        <begin position="41"/>
        <end position="66"/>
    </location>
</feature>
<evidence type="ECO:0000256" key="1">
    <source>
        <dbReference type="SAM" id="MobiDB-lite"/>
    </source>
</evidence>
<evidence type="ECO:0000313" key="3">
    <source>
        <dbReference type="Proteomes" id="UP001168821"/>
    </source>
</evidence>